<evidence type="ECO:0000313" key="4">
    <source>
        <dbReference type="Proteomes" id="UP000253551"/>
    </source>
</evidence>
<feature type="domain" description="C2H2-type" evidence="2">
    <location>
        <begin position="12"/>
        <end position="33"/>
    </location>
</feature>
<feature type="compositionally biased region" description="Basic and acidic residues" evidence="1">
    <location>
        <begin position="112"/>
        <end position="131"/>
    </location>
</feature>
<feature type="non-terminal residue" evidence="3">
    <location>
        <position position="131"/>
    </location>
</feature>
<feature type="domain" description="C2H2-type" evidence="2">
    <location>
        <begin position="71"/>
        <end position="92"/>
    </location>
</feature>
<protein>
    <recommendedName>
        <fullName evidence="2">C2H2-type domain-containing protein</fullName>
    </recommendedName>
</protein>
<dbReference type="PROSITE" id="PS00028">
    <property type="entry name" value="ZINC_FINGER_C2H2_1"/>
    <property type="match status" value="2"/>
</dbReference>
<feature type="region of interest" description="Disordered" evidence="1">
    <location>
        <begin position="94"/>
        <end position="131"/>
    </location>
</feature>
<comment type="caution">
    <text evidence="3">The sequence shown here is derived from an EMBL/GenBank/DDBJ whole genome shotgun (WGS) entry which is preliminary data.</text>
</comment>
<evidence type="ECO:0000256" key="1">
    <source>
        <dbReference type="SAM" id="MobiDB-lite"/>
    </source>
</evidence>
<gene>
    <name evidence="3" type="ORF">CU098_000528</name>
</gene>
<proteinExistence type="predicted"/>
<feature type="compositionally biased region" description="Acidic residues" evidence="1">
    <location>
        <begin position="97"/>
        <end position="106"/>
    </location>
</feature>
<dbReference type="SMART" id="SM00355">
    <property type="entry name" value="ZnF_C2H2"/>
    <property type="match status" value="2"/>
</dbReference>
<evidence type="ECO:0000313" key="3">
    <source>
        <dbReference type="EMBL" id="RCH87844.1"/>
    </source>
</evidence>
<dbReference type="InterPro" id="IPR041661">
    <property type="entry name" value="ZN622/Rei1/Reh1_Znf-C2H2"/>
</dbReference>
<name>A0A367JD31_RHIST</name>
<reference evidence="3 4" key="1">
    <citation type="journal article" date="2018" name="G3 (Bethesda)">
        <title>Phylogenetic and Phylogenomic Definition of Rhizopus Species.</title>
        <authorList>
            <person name="Gryganskyi A.P."/>
            <person name="Golan J."/>
            <person name="Dolatabadi S."/>
            <person name="Mondo S."/>
            <person name="Robb S."/>
            <person name="Idnurm A."/>
            <person name="Muszewska A."/>
            <person name="Steczkiewicz K."/>
            <person name="Masonjones S."/>
            <person name="Liao H.L."/>
            <person name="Gajdeczka M.T."/>
            <person name="Anike F."/>
            <person name="Vuek A."/>
            <person name="Anishchenko I.M."/>
            <person name="Voigt K."/>
            <person name="de Hoog G.S."/>
            <person name="Smith M.E."/>
            <person name="Heitman J."/>
            <person name="Vilgalys R."/>
            <person name="Stajich J.E."/>
        </authorList>
    </citation>
    <scope>NUCLEOTIDE SEQUENCE [LARGE SCALE GENOMIC DNA]</scope>
    <source>
        <strain evidence="3 4">LSU 92-RS-03</strain>
    </source>
</reference>
<dbReference type="OrthoDB" id="2212096at2759"/>
<dbReference type="Proteomes" id="UP000253551">
    <property type="component" value="Unassembled WGS sequence"/>
</dbReference>
<dbReference type="InterPro" id="IPR013087">
    <property type="entry name" value="Znf_C2H2_type"/>
</dbReference>
<dbReference type="EMBL" id="PJQM01003637">
    <property type="protein sequence ID" value="RCH87844.1"/>
    <property type="molecule type" value="Genomic_DNA"/>
</dbReference>
<evidence type="ECO:0000259" key="2">
    <source>
        <dbReference type="PROSITE" id="PS00028"/>
    </source>
</evidence>
<keyword evidence="4" id="KW-1185">Reference proteome</keyword>
<accession>A0A367JD31</accession>
<dbReference type="Pfam" id="PF12756">
    <property type="entry name" value="zf-C2H2_2"/>
    <property type="match status" value="1"/>
</dbReference>
<sequence>MQSSKIFLRHLCFDCEETLSSPSALINHLKNRHQMFVKPRPSGLKRPKERNVSYITKSKDIDPETIIRYACPSCWFECEDKETHRQHIIEEHLNDFPTDEEGEDQEQNQKNSKNDKFDTKSIHERENEILA</sequence>
<dbReference type="AlphaFoldDB" id="A0A367JD31"/>
<organism evidence="3 4">
    <name type="scientific">Rhizopus stolonifer</name>
    <name type="common">Rhizopus nigricans</name>
    <dbReference type="NCBI Taxonomy" id="4846"/>
    <lineage>
        <taxon>Eukaryota</taxon>
        <taxon>Fungi</taxon>
        <taxon>Fungi incertae sedis</taxon>
        <taxon>Mucoromycota</taxon>
        <taxon>Mucoromycotina</taxon>
        <taxon>Mucoromycetes</taxon>
        <taxon>Mucorales</taxon>
        <taxon>Mucorineae</taxon>
        <taxon>Rhizopodaceae</taxon>
        <taxon>Rhizopus</taxon>
    </lineage>
</organism>